<dbReference type="Proteomes" id="UP000178912">
    <property type="component" value="Unassembled WGS sequence"/>
</dbReference>
<protein>
    <submittedName>
        <fullName evidence="3">Uncharacterized protein</fullName>
    </submittedName>
</protein>
<feature type="region of interest" description="Disordered" evidence="2">
    <location>
        <begin position="238"/>
        <end position="260"/>
    </location>
</feature>
<evidence type="ECO:0000313" key="3">
    <source>
        <dbReference type="EMBL" id="CZT03663.1"/>
    </source>
</evidence>
<reference evidence="4" key="1">
    <citation type="submission" date="2016-03" db="EMBL/GenBank/DDBJ databases">
        <authorList>
            <person name="Guldener U."/>
        </authorList>
    </citation>
    <scope>NUCLEOTIDE SEQUENCE [LARGE SCALE GENOMIC DNA]</scope>
    <source>
        <strain evidence="4">04CH-RAC-A.6.1</strain>
    </source>
</reference>
<feature type="coiled-coil region" evidence="1">
    <location>
        <begin position="331"/>
        <end position="365"/>
    </location>
</feature>
<gene>
    <name evidence="3" type="ORF">RAG0_10363</name>
</gene>
<evidence type="ECO:0000256" key="1">
    <source>
        <dbReference type="SAM" id="Coils"/>
    </source>
</evidence>
<feature type="compositionally biased region" description="Low complexity" evidence="2">
    <location>
        <begin position="151"/>
        <end position="161"/>
    </location>
</feature>
<feature type="region of interest" description="Disordered" evidence="2">
    <location>
        <begin position="132"/>
        <end position="197"/>
    </location>
</feature>
<dbReference type="AlphaFoldDB" id="A0A1E1KZI9"/>
<accession>A0A1E1KZI9</accession>
<dbReference type="OrthoDB" id="3553367at2759"/>
<evidence type="ECO:0000313" key="4">
    <source>
        <dbReference type="Proteomes" id="UP000178912"/>
    </source>
</evidence>
<proteinExistence type="predicted"/>
<sequence>MDKDQAHPQPAGDKPMEGREENPFLARKYLGWCGRFEVDEWYCRCGRLAKCVAVGNWRAQCFLFQCLKINLRCVLSASQKPLNVAITDSPTTLDHARSSLRQKGDPRKEEDLQPCQFFLWGDEQEIAKKWMELNPTTPRKQPPKPREIRTPKSPKNNGSSKKMNDWLKLGSKRPINDISDGDVSEGKEEGKESDEDFVVVGNEEDKNVFGEENLYDISPSRKPSKVARFVSAGQPLNDRLQDDRNALPPTPVTGGRDGNRYFRGRNVSSIPIRLEAAIDLDDQEPLPEGKLDLINKILAVIKADYPDLKASTGIAIKHEIEEEACKLQAEIKVCRRTITRLRKEADDWEEKADDRRKEANDWEKEAHRLEKFVVDITAGSFADDPVVLSEDGGDA</sequence>
<keyword evidence="1" id="KW-0175">Coiled coil</keyword>
<keyword evidence="4" id="KW-1185">Reference proteome</keyword>
<evidence type="ECO:0000256" key="2">
    <source>
        <dbReference type="SAM" id="MobiDB-lite"/>
    </source>
</evidence>
<name>A0A1E1KZI9_9HELO</name>
<organism evidence="3 4">
    <name type="scientific">Rhynchosporium agropyri</name>
    <dbReference type="NCBI Taxonomy" id="914238"/>
    <lineage>
        <taxon>Eukaryota</taxon>
        <taxon>Fungi</taxon>
        <taxon>Dikarya</taxon>
        <taxon>Ascomycota</taxon>
        <taxon>Pezizomycotina</taxon>
        <taxon>Leotiomycetes</taxon>
        <taxon>Helotiales</taxon>
        <taxon>Ploettnerulaceae</taxon>
        <taxon>Rhynchosporium</taxon>
    </lineage>
</organism>
<dbReference type="EMBL" id="FJUX01000063">
    <property type="protein sequence ID" value="CZT03663.1"/>
    <property type="molecule type" value="Genomic_DNA"/>
</dbReference>